<feature type="region of interest" description="Disordered" evidence="5">
    <location>
        <begin position="537"/>
        <end position="671"/>
    </location>
</feature>
<dbReference type="InterPro" id="IPR006564">
    <property type="entry name" value="Znf_PMZ"/>
</dbReference>
<keyword evidence="6" id="KW-0472">Membrane</keyword>
<organism evidence="8">
    <name type="scientific">Solanum lycopersicum</name>
    <name type="common">Tomato</name>
    <name type="synonym">Lycopersicon esculentum</name>
    <dbReference type="NCBI Taxonomy" id="4081"/>
    <lineage>
        <taxon>Eukaryota</taxon>
        <taxon>Viridiplantae</taxon>
        <taxon>Streptophyta</taxon>
        <taxon>Embryophyta</taxon>
        <taxon>Tracheophyta</taxon>
        <taxon>Spermatophyta</taxon>
        <taxon>Magnoliopsida</taxon>
        <taxon>eudicotyledons</taxon>
        <taxon>Gunneridae</taxon>
        <taxon>Pentapetalae</taxon>
        <taxon>asterids</taxon>
        <taxon>lamiids</taxon>
        <taxon>Solanales</taxon>
        <taxon>Solanaceae</taxon>
        <taxon>Solanoideae</taxon>
        <taxon>Solaneae</taxon>
        <taxon>Solanum</taxon>
        <taxon>Solanum subgen. Lycopersicon</taxon>
    </lineage>
</organism>
<reference evidence="8" key="1">
    <citation type="journal article" date="2012" name="Nature">
        <title>The tomato genome sequence provides insights into fleshy fruit evolution.</title>
        <authorList>
            <consortium name="Tomato Genome Consortium"/>
        </authorList>
    </citation>
    <scope>NUCLEOTIDE SEQUENCE [LARGE SCALE GENOMIC DNA]</scope>
    <source>
        <strain evidence="8">cv. Heinz 1706</strain>
    </source>
</reference>
<dbReference type="SMART" id="SM00575">
    <property type="entry name" value="ZnF_PMZ"/>
    <property type="match status" value="1"/>
</dbReference>
<keyword evidence="3" id="KW-0862">Zinc</keyword>
<feature type="compositionally biased region" description="Polar residues" evidence="5">
    <location>
        <begin position="553"/>
        <end position="572"/>
    </location>
</feature>
<dbReference type="PANTHER" id="PTHR31973">
    <property type="entry name" value="POLYPROTEIN, PUTATIVE-RELATED"/>
    <property type="match status" value="1"/>
</dbReference>
<accession>A0A3Q7HN27</accession>
<evidence type="ECO:0000259" key="7">
    <source>
        <dbReference type="PROSITE" id="PS50966"/>
    </source>
</evidence>
<dbReference type="PROSITE" id="PS50966">
    <property type="entry name" value="ZF_SWIM"/>
    <property type="match status" value="1"/>
</dbReference>
<feature type="compositionally biased region" description="Polar residues" evidence="5">
    <location>
        <begin position="601"/>
        <end position="615"/>
    </location>
</feature>
<keyword evidence="9" id="KW-1185">Reference proteome</keyword>
<dbReference type="GO" id="GO:0008270">
    <property type="term" value="F:zinc ion binding"/>
    <property type="evidence" value="ECO:0007669"/>
    <property type="project" value="UniProtKB-KW"/>
</dbReference>
<evidence type="ECO:0000256" key="5">
    <source>
        <dbReference type="SAM" id="MobiDB-lite"/>
    </source>
</evidence>
<evidence type="ECO:0000313" key="8">
    <source>
        <dbReference type="EnsemblPlants" id="Solyc08g029402.1.1"/>
    </source>
</evidence>
<dbReference type="Proteomes" id="UP000004994">
    <property type="component" value="Chromosome 8"/>
</dbReference>
<protein>
    <recommendedName>
        <fullName evidence="7">SWIM-type domain-containing protein</fullName>
    </recommendedName>
</protein>
<proteinExistence type="predicted"/>
<keyword evidence="6" id="KW-1133">Transmembrane helix</keyword>
<dbReference type="Gramene" id="Solyc08g029402.1.1">
    <property type="protein sequence ID" value="Solyc08g029402.1.1"/>
    <property type="gene ID" value="Solyc08g029402.1"/>
</dbReference>
<dbReference type="STRING" id="4081.A0A3Q7HN27"/>
<keyword evidence="2 4" id="KW-0863">Zinc-finger</keyword>
<evidence type="ECO:0000256" key="4">
    <source>
        <dbReference type="PROSITE-ProRule" id="PRU00325"/>
    </source>
</evidence>
<keyword evidence="1" id="KW-0479">Metal-binding</keyword>
<feature type="compositionally biased region" description="Basic residues" evidence="5">
    <location>
        <begin position="573"/>
        <end position="582"/>
    </location>
</feature>
<evidence type="ECO:0000256" key="3">
    <source>
        <dbReference type="ARBA" id="ARBA00022833"/>
    </source>
</evidence>
<dbReference type="InterPro" id="IPR007527">
    <property type="entry name" value="Znf_SWIM"/>
</dbReference>
<evidence type="ECO:0000313" key="9">
    <source>
        <dbReference type="Proteomes" id="UP000004994"/>
    </source>
</evidence>
<sequence>MEDKMKNINVPTKRTRKTRKVCTLFKEIPVKFSLSFQNNVGVLSIEVFTSSYLTLFQVKVSFELITLRFYHGDHGGGVYEFLDVDVDRVSYFELRDCLKEVGYEPRQYVILECFVCHFAAEQILVPPSLEYGDSVVGPRNTPLQVRNRRKKGPNVGYDESTGDNRNSLEANFETDPDICCTKYVVAEHVAIEMHINEPTRVRVRCTIGCPWVYLLPIHKCDPTNRNKLCNSKFLSMCRRAKNKILDYKDELLRTNPGSTCVVKLHEKTYENDRKMFQCFYICFDGMKKSFLVGCRKCIGLDGCFLKRISKHKLLVVVCKDGNNQMLPLAWAVVEDKNKFTGAWFVKLIKEDLQLGDGTYITVISDISILDHLPNVEHKMCARHILADWPQRWRGIERNKCFRGVIDHLLYINPKRWNNNMAEYFKSWILEARHKTIITMREFCNTMICDISPMAMKVLQENTVKSMKCNKHVVEIQRQTCSCRAWMLKGIPCPNVIAALHHRKLDPINYISHWYNKETYMKTYNYFIYSVISPRVRNMEGNPTKKRKKDQSETSKTGKLSKRGTQMSCSTCHNKAHNKRKRPLGAPASGLSAPASDLRPSTGPNVAPSASPSSRHLTGPAAGPCSKPHSSPTVSPTLTKTAGPRATPDVEPRVTPNAPTRRGSGTPRSSIEKCFTSRRRMVGMCVVHTQGGANIINICFFLFVYLNIIPGMPSQRFRNVKSSVVVTGDLGHIPTCGVIWKGKQVMISSQLEQMRGENKWRDNVTVLVLF</sequence>
<reference evidence="8" key="2">
    <citation type="submission" date="2019-01" db="UniProtKB">
        <authorList>
            <consortium name="EnsemblPlants"/>
        </authorList>
    </citation>
    <scope>IDENTIFICATION</scope>
    <source>
        <strain evidence="8">cv. Heinz 1706</strain>
    </source>
</reference>
<feature type="region of interest" description="Disordered" evidence="5">
    <location>
        <begin position="144"/>
        <end position="163"/>
    </location>
</feature>
<evidence type="ECO:0000256" key="1">
    <source>
        <dbReference type="ARBA" id="ARBA00022723"/>
    </source>
</evidence>
<feature type="compositionally biased region" description="Polar residues" evidence="5">
    <location>
        <begin position="627"/>
        <end position="639"/>
    </location>
</feature>
<dbReference type="InParanoid" id="A0A3Q7HN27"/>
<evidence type="ECO:0000256" key="2">
    <source>
        <dbReference type="ARBA" id="ARBA00022771"/>
    </source>
</evidence>
<keyword evidence="6" id="KW-0812">Transmembrane</keyword>
<name>A0A3Q7HN27_SOLLC</name>
<feature type="transmembrane region" description="Helical" evidence="6">
    <location>
        <begin position="690"/>
        <end position="708"/>
    </location>
</feature>
<feature type="compositionally biased region" description="Low complexity" evidence="5">
    <location>
        <begin position="583"/>
        <end position="595"/>
    </location>
</feature>
<evidence type="ECO:0000256" key="6">
    <source>
        <dbReference type="SAM" id="Phobius"/>
    </source>
</evidence>
<dbReference type="AlphaFoldDB" id="A0A3Q7HN27"/>
<dbReference type="EnsemblPlants" id="Solyc08g029402.1.1">
    <property type="protein sequence ID" value="Solyc08g029402.1.1"/>
    <property type="gene ID" value="Solyc08g029402.1"/>
</dbReference>
<dbReference type="PANTHER" id="PTHR31973:SF197">
    <property type="entry name" value="SWIM-TYPE DOMAIN-CONTAINING PROTEIN"/>
    <property type="match status" value="1"/>
</dbReference>
<feature type="domain" description="SWIM-type" evidence="7">
    <location>
        <begin position="471"/>
        <end position="503"/>
    </location>
</feature>